<proteinExistence type="predicted"/>
<sequence length="133" mass="15005">MRPRKVPHAPPNSALPAHPWPPHIQIYINDQPITPSPSLTILGLTLQQNRSNPSTIQTLSRHAAQIVGLICRITARGNGPSEKERLQLVTALVTSRLKYSLPYLRLQKRNSTNWKPCSAGYTEQHFYFHPTPL</sequence>
<gene>
    <name evidence="1" type="ORF">HPB48_021151</name>
</gene>
<evidence type="ECO:0000313" key="1">
    <source>
        <dbReference type="EMBL" id="KAH9380684.1"/>
    </source>
</evidence>
<name>A0A9J6H1T1_HAELO</name>
<dbReference type="VEuPathDB" id="VectorBase:HLOH_042426"/>
<dbReference type="Proteomes" id="UP000821853">
    <property type="component" value="Chromosome 8"/>
</dbReference>
<keyword evidence="2" id="KW-1185">Reference proteome</keyword>
<evidence type="ECO:0000313" key="2">
    <source>
        <dbReference type="Proteomes" id="UP000821853"/>
    </source>
</evidence>
<dbReference type="AlphaFoldDB" id="A0A9J6H1T1"/>
<protein>
    <submittedName>
        <fullName evidence="1">Uncharacterized protein</fullName>
    </submittedName>
</protein>
<dbReference type="EMBL" id="JABSTR010000010">
    <property type="protein sequence ID" value="KAH9380684.1"/>
    <property type="molecule type" value="Genomic_DNA"/>
</dbReference>
<accession>A0A9J6H1T1</accession>
<comment type="caution">
    <text evidence="1">The sequence shown here is derived from an EMBL/GenBank/DDBJ whole genome shotgun (WGS) entry which is preliminary data.</text>
</comment>
<organism evidence="1 2">
    <name type="scientific">Haemaphysalis longicornis</name>
    <name type="common">Bush tick</name>
    <dbReference type="NCBI Taxonomy" id="44386"/>
    <lineage>
        <taxon>Eukaryota</taxon>
        <taxon>Metazoa</taxon>
        <taxon>Ecdysozoa</taxon>
        <taxon>Arthropoda</taxon>
        <taxon>Chelicerata</taxon>
        <taxon>Arachnida</taxon>
        <taxon>Acari</taxon>
        <taxon>Parasitiformes</taxon>
        <taxon>Ixodida</taxon>
        <taxon>Ixodoidea</taxon>
        <taxon>Ixodidae</taxon>
        <taxon>Haemaphysalinae</taxon>
        <taxon>Haemaphysalis</taxon>
    </lineage>
</organism>
<reference evidence="1 2" key="1">
    <citation type="journal article" date="2020" name="Cell">
        <title>Large-Scale Comparative Analyses of Tick Genomes Elucidate Their Genetic Diversity and Vector Capacities.</title>
        <authorList>
            <consortium name="Tick Genome and Microbiome Consortium (TIGMIC)"/>
            <person name="Jia N."/>
            <person name="Wang J."/>
            <person name="Shi W."/>
            <person name="Du L."/>
            <person name="Sun Y."/>
            <person name="Zhan W."/>
            <person name="Jiang J.F."/>
            <person name="Wang Q."/>
            <person name="Zhang B."/>
            <person name="Ji P."/>
            <person name="Bell-Sakyi L."/>
            <person name="Cui X.M."/>
            <person name="Yuan T.T."/>
            <person name="Jiang B.G."/>
            <person name="Yang W.F."/>
            <person name="Lam T.T."/>
            <person name="Chang Q.C."/>
            <person name="Ding S.J."/>
            <person name="Wang X.J."/>
            <person name="Zhu J.G."/>
            <person name="Ruan X.D."/>
            <person name="Zhao L."/>
            <person name="Wei J.T."/>
            <person name="Ye R.Z."/>
            <person name="Que T.C."/>
            <person name="Du C.H."/>
            <person name="Zhou Y.H."/>
            <person name="Cheng J.X."/>
            <person name="Dai P.F."/>
            <person name="Guo W.B."/>
            <person name="Han X.H."/>
            <person name="Huang E.J."/>
            <person name="Li L.F."/>
            <person name="Wei W."/>
            <person name="Gao Y.C."/>
            <person name="Liu J.Z."/>
            <person name="Shao H.Z."/>
            <person name="Wang X."/>
            <person name="Wang C.C."/>
            <person name="Yang T.C."/>
            <person name="Huo Q.B."/>
            <person name="Li W."/>
            <person name="Chen H.Y."/>
            <person name="Chen S.E."/>
            <person name="Zhou L.G."/>
            <person name="Ni X.B."/>
            <person name="Tian J.H."/>
            <person name="Sheng Y."/>
            <person name="Liu T."/>
            <person name="Pan Y.S."/>
            <person name="Xia L.Y."/>
            <person name="Li J."/>
            <person name="Zhao F."/>
            <person name="Cao W.C."/>
        </authorList>
    </citation>
    <scope>NUCLEOTIDE SEQUENCE [LARGE SCALE GENOMIC DNA]</scope>
    <source>
        <strain evidence="1">HaeL-2018</strain>
    </source>
</reference>